<protein>
    <recommendedName>
        <fullName evidence="4">2-(1,2-epoxy-1,2-dihydrophenyl)acetyl-CoA isomerase</fullName>
    </recommendedName>
</protein>
<proteinExistence type="inferred from homology"/>
<dbReference type="Pfam" id="PF00378">
    <property type="entry name" value="ECH_1"/>
    <property type="match status" value="1"/>
</dbReference>
<evidence type="ECO:0000256" key="1">
    <source>
        <dbReference type="ARBA" id="ARBA00005254"/>
    </source>
</evidence>
<dbReference type="Gene3D" id="1.10.12.10">
    <property type="entry name" value="Lyase 2-enoyl-coa Hydratase, Chain A, domain 2"/>
    <property type="match status" value="1"/>
</dbReference>
<dbReference type="InterPro" id="IPR014748">
    <property type="entry name" value="Enoyl-CoA_hydra_C"/>
</dbReference>
<dbReference type="PANTHER" id="PTHR43459">
    <property type="entry name" value="ENOYL-COA HYDRATASE"/>
    <property type="match status" value="1"/>
</dbReference>
<dbReference type="SUPFAM" id="SSF52096">
    <property type="entry name" value="ClpP/crotonase"/>
    <property type="match status" value="1"/>
</dbReference>
<keyword evidence="3" id="KW-1185">Reference proteome</keyword>
<dbReference type="PANTHER" id="PTHR43459:SF1">
    <property type="entry name" value="EG:BACN32G11.4 PROTEIN"/>
    <property type="match status" value="1"/>
</dbReference>
<organism evidence="2 3">
    <name type="scientific">Sulfobacillus thermotolerans</name>
    <dbReference type="NCBI Taxonomy" id="338644"/>
    <lineage>
        <taxon>Bacteria</taxon>
        <taxon>Bacillati</taxon>
        <taxon>Bacillota</taxon>
        <taxon>Clostridia</taxon>
        <taxon>Eubacteriales</taxon>
        <taxon>Clostridiales Family XVII. Incertae Sedis</taxon>
        <taxon>Sulfobacillus</taxon>
    </lineage>
</organism>
<reference evidence="2 3" key="1">
    <citation type="journal article" date="2019" name="Sci. Rep.">
        <title>Sulfobacillus thermotolerans: new insights into resistance and metabolic capacities of acidophilic chemolithotrophs.</title>
        <authorList>
            <person name="Panyushkina A.E."/>
            <person name="Babenko V.V."/>
            <person name="Nikitina A.S."/>
            <person name="Selezneva O.V."/>
            <person name="Tsaplina I.A."/>
            <person name="Letarova M.A."/>
            <person name="Kostryukova E.S."/>
            <person name="Letarov A.V."/>
        </authorList>
    </citation>
    <scope>NUCLEOTIDE SEQUENCE [LARGE SCALE GENOMIC DNA]</scope>
    <source>
        <strain evidence="2 3">Kr1</strain>
    </source>
</reference>
<evidence type="ECO:0008006" key="4">
    <source>
        <dbReference type="Google" id="ProtNLM"/>
    </source>
</evidence>
<dbReference type="InterPro" id="IPR001753">
    <property type="entry name" value="Enoyl-CoA_hydra/iso"/>
</dbReference>
<gene>
    <name evidence="2" type="ORF">BXT84_12405</name>
</gene>
<comment type="similarity">
    <text evidence="1">Belongs to the enoyl-CoA hydratase/isomerase family.</text>
</comment>
<dbReference type="Gene3D" id="3.90.226.10">
    <property type="entry name" value="2-enoyl-CoA Hydratase, Chain A, domain 1"/>
    <property type="match status" value="1"/>
</dbReference>
<accession>A0ABN5H1P4</accession>
<dbReference type="InterPro" id="IPR029045">
    <property type="entry name" value="ClpP/crotonase-like_dom_sf"/>
</dbReference>
<sequence length="263" mass="28435">MDNTYSSIVVTTDGPIQEIMLNRPETINALTNEMLTELHHALGQAERNSAVRVVILSGSGRGFCSGQNLKEVAGRDESVDIGEHVARYYNPLIMRLYHLNKPTICRIQGACAGAGMSLALACDFRIGSPQAKFSQAFVKIGLVPDSGSTYFLPRLVGMAKALELALLGDVIDASSALQWGILSKMTEADHLEADTKALADRLAAMPPVAVGMIKRALHRGTDASLSDQLLFELHLQRAAAATEDHHIGVQAFLNKETPRFVGR</sequence>
<evidence type="ECO:0000313" key="2">
    <source>
        <dbReference type="EMBL" id="AUW94645.1"/>
    </source>
</evidence>
<name>A0ABN5H1P4_9FIRM</name>
<dbReference type="CDD" id="cd06558">
    <property type="entry name" value="crotonase-like"/>
    <property type="match status" value="1"/>
</dbReference>
<evidence type="ECO:0000313" key="3">
    <source>
        <dbReference type="Proteomes" id="UP000325292"/>
    </source>
</evidence>
<dbReference type="Proteomes" id="UP000325292">
    <property type="component" value="Chromosome"/>
</dbReference>
<dbReference type="EMBL" id="CP019454">
    <property type="protein sequence ID" value="AUW94645.1"/>
    <property type="molecule type" value="Genomic_DNA"/>
</dbReference>